<dbReference type="SUPFAM" id="SSF51316">
    <property type="entry name" value="Mss4-like"/>
    <property type="match status" value="1"/>
</dbReference>
<accession>A0A1C3W4S3</accession>
<dbReference type="Proteomes" id="UP000199205">
    <property type="component" value="Unassembled WGS sequence"/>
</dbReference>
<evidence type="ECO:0000259" key="5">
    <source>
        <dbReference type="PROSITE" id="PS51891"/>
    </source>
</evidence>
<keyword evidence="3" id="KW-0862">Zinc</keyword>
<evidence type="ECO:0000313" key="6">
    <source>
        <dbReference type="EMBL" id="SCB34774.1"/>
    </source>
</evidence>
<feature type="domain" description="CENP-V/GFA" evidence="5">
    <location>
        <begin position="7"/>
        <end position="115"/>
    </location>
</feature>
<evidence type="ECO:0000256" key="4">
    <source>
        <dbReference type="ARBA" id="ARBA00023239"/>
    </source>
</evidence>
<organism evidence="6 7">
    <name type="scientific">Rhizobium lusitanum</name>
    <dbReference type="NCBI Taxonomy" id="293958"/>
    <lineage>
        <taxon>Bacteria</taxon>
        <taxon>Pseudomonadati</taxon>
        <taxon>Pseudomonadota</taxon>
        <taxon>Alphaproteobacteria</taxon>
        <taxon>Hyphomicrobiales</taxon>
        <taxon>Rhizobiaceae</taxon>
        <taxon>Rhizobium/Agrobacterium group</taxon>
        <taxon>Rhizobium</taxon>
    </lineage>
</organism>
<dbReference type="OrthoDB" id="9807246at2"/>
<dbReference type="GO" id="GO:0046872">
    <property type="term" value="F:metal ion binding"/>
    <property type="evidence" value="ECO:0007669"/>
    <property type="project" value="UniProtKB-KW"/>
</dbReference>
<dbReference type="GO" id="GO:0016846">
    <property type="term" value="F:carbon-sulfur lyase activity"/>
    <property type="evidence" value="ECO:0007669"/>
    <property type="project" value="InterPro"/>
</dbReference>
<keyword evidence="4" id="KW-0456">Lyase</keyword>
<dbReference type="PANTHER" id="PTHR33337:SF40">
    <property type="entry name" value="CENP-V_GFA DOMAIN-CONTAINING PROTEIN-RELATED"/>
    <property type="match status" value="1"/>
</dbReference>
<sequence>MSSGKSLSGKCFCGAVEVTVDGEPIAMGYCHCDSCREWSAGPVNAFSLWPPEAVHITKGADRIGSYQKTETSARKWCTVCGGHLLTEHPPWGVTDVYAAVLPGLDFQPAFHANYETTVLHMKDGLPKQKDFPAEMGGSGTLLPD</sequence>
<dbReference type="Pfam" id="PF04828">
    <property type="entry name" value="GFA"/>
    <property type="match status" value="1"/>
</dbReference>
<protein>
    <submittedName>
        <fullName evidence="6">Uncharacterized conserved protein</fullName>
    </submittedName>
</protein>
<evidence type="ECO:0000313" key="7">
    <source>
        <dbReference type="Proteomes" id="UP000199205"/>
    </source>
</evidence>
<dbReference type="PANTHER" id="PTHR33337">
    <property type="entry name" value="GFA DOMAIN-CONTAINING PROTEIN"/>
    <property type="match status" value="1"/>
</dbReference>
<evidence type="ECO:0000256" key="2">
    <source>
        <dbReference type="ARBA" id="ARBA00022723"/>
    </source>
</evidence>
<comment type="similarity">
    <text evidence="1">Belongs to the Gfa family.</text>
</comment>
<evidence type="ECO:0000256" key="3">
    <source>
        <dbReference type="ARBA" id="ARBA00022833"/>
    </source>
</evidence>
<dbReference type="InterPro" id="IPR006913">
    <property type="entry name" value="CENP-V/GFA"/>
</dbReference>
<dbReference type="InterPro" id="IPR011057">
    <property type="entry name" value="Mss4-like_sf"/>
</dbReference>
<dbReference type="EMBL" id="FMAF01000008">
    <property type="protein sequence ID" value="SCB34774.1"/>
    <property type="molecule type" value="Genomic_DNA"/>
</dbReference>
<proteinExistence type="inferred from homology"/>
<dbReference type="Gene3D" id="3.90.1590.10">
    <property type="entry name" value="glutathione-dependent formaldehyde- activating enzyme (gfa)"/>
    <property type="match status" value="1"/>
</dbReference>
<dbReference type="AlphaFoldDB" id="A0A1C3W4S3"/>
<reference evidence="6 7" key="1">
    <citation type="submission" date="2016-08" db="EMBL/GenBank/DDBJ databases">
        <authorList>
            <person name="Seilhamer J.J."/>
        </authorList>
    </citation>
    <scope>NUCLEOTIDE SEQUENCE [LARGE SCALE GENOMIC DNA]</scope>
    <source>
        <strain evidence="6 7">P1-7</strain>
    </source>
</reference>
<gene>
    <name evidence="6" type="ORF">GA0061101_108142</name>
</gene>
<name>A0A1C3W4S3_9HYPH</name>
<dbReference type="PROSITE" id="PS51891">
    <property type="entry name" value="CENP_V_GFA"/>
    <property type="match status" value="1"/>
</dbReference>
<keyword evidence="2" id="KW-0479">Metal-binding</keyword>
<evidence type="ECO:0000256" key="1">
    <source>
        <dbReference type="ARBA" id="ARBA00005495"/>
    </source>
</evidence>
<dbReference type="RefSeq" id="WP_047641085.1">
    <property type="nucleotide sequence ID" value="NZ_FMAF01000008.1"/>
</dbReference>